<dbReference type="AlphaFoldDB" id="A0ABD3I038"/>
<comment type="caution">
    <text evidence="1">The sequence shown here is derived from an EMBL/GenBank/DDBJ whole genome shotgun (WGS) entry which is preliminary data.</text>
</comment>
<evidence type="ECO:0000313" key="2">
    <source>
        <dbReference type="Proteomes" id="UP001633002"/>
    </source>
</evidence>
<gene>
    <name evidence="1" type="ORF">R1sor_008590</name>
</gene>
<evidence type="ECO:0000313" key="1">
    <source>
        <dbReference type="EMBL" id="KAL3694939.1"/>
    </source>
</evidence>
<dbReference type="EMBL" id="JBJQOH010000003">
    <property type="protein sequence ID" value="KAL3694939.1"/>
    <property type="molecule type" value="Genomic_DNA"/>
</dbReference>
<evidence type="ECO:0008006" key="3">
    <source>
        <dbReference type="Google" id="ProtNLM"/>
    </source>
</evidence>
<proteinExistence type="predicted"/>
<keyword evidence="2" id="KW-1185">Reference proteome</keyword>
<dbReference type="PANTHER" id="PTHR33116:SF86">
    <property type="entry name" value="REVERSE TRANSCRIPTASE DOMAIN-CONTAINING PROTEIN"/>
    <property type="match status" value="1"/>
</dbReference>
<name>A0ABD3I038_9MARC</name>
<dbReference type="Proteomes" id="UP001633002">
    <property type="component" value="Unassembled WGS sequence"/>
</dbReference>
<organism evidence="1 2">
    <name type="scientific">Riccia sorocarpa</name>
    <dbReference type="NCBI Taxonomy" id="122646"/>
    <lineage>
        <taxon>Eukaryota</taxon>
        <taxon>Viridiplantae</taxon>
        <taxon>Streptophyta</taxon>
        <taxon>Embryophyta</taxon>
        <taxon>Marchantiophyta</taxon>
        <taxon>Marchantiopsida</taxon>
        <taxon>Marchantiidae</taxon>
        <taxon>Marchantiales</taxon>
        <taxon>Ricciaceae</taxon>
        <taxon>Riccia</taxon>
    </lineage>
</organism>
<accession>A0ABD3I038</accession>
<reference evidence="1 2" key="1">
    <citation type="submission" date="2024-09" db="EMBL/GenBank/DDBJ databases">
        <title>Chromosome-scale assembly of Riccia sorocarpa.</title>
        <authorList>
            <person name="Paukszto L."/>
        </authorList>
    </citation>
    <scope>NUCLEOTIDE SEQUENCE [LARGE SCALE GENOMIC DNA]</scope>
    <source>
        <strain evidence="1">LP-2024</strain>
        <tissue evidence="1">Aerial parts of the thallus</tissue>
    </source>
</reference>
<sequence length="402" mass="45960">MDQLKTGVLAGTIAGLRINPTRSLVHQLFADDTGFFLQMDQQVFLQTTDVLTKFEEASGAKLNMNKSTAIPLSTDQPPEWLRRSGCQVASPQDRFRYLGILAEIDVLDEEITGDVQRRYTARINHWANHMLSWPAKVILCRNVLGALPYYTLMTVGLSKLGMTQLQRTTRDFLWISNDMGRKKKPLIAWSTFERKKKHGGLGWPPLSAMADAFLLRNIIKIIQGVDEDWIKLAEEIIKDAVRAGNYPANTSVRFLTELLHRTDTITRQEMQELQREMRKEKITNACHITDPGNGTPTLKECLLNKTDYLAHTLLVAVEKFDAAFPVEQATDITWEKAEGWGWENSPFSGAAAWKLKTRHSRDLLYTHKNDETKLSYRWGINHDPTEWGTRWSKLWKGDQDST</sequence>
<protein>
    <recommendedName>
        <fullName evidence="3">Reverse transcriptase domain-containing protein</fullName>
    </recommendedName>
</protein>
<dbReference type="PANTHER" id="PTHR33116">
    <property type="entry name" value="REVERSE TRANSCRIPTASE ZINC-BINDING DOMAIN-CONTAINING PROTEIN-RELATED-RELATED"/>
    <property type="match status" value="1"/>
</dbReference>